<keyword evidence="5" id="KW-1185">Reference proteome</keyword>
<accession>A0A1N6NXY8</accession>
<dbReference type="InterPro" id="IPR006680">
    <property type="entry name" value="Amidohydro-rel"/>
</dbReference>
<name>A0A1N6NXY8_9GAMM</name>
<protein>
    <submittedName>
        <fullName evidence="4">Cytosine/adenosine deaminase</fullName>
    </submittedName>
</protein>
<dbReference type="Gene3D" id="2.30.40.10">
    <property type="entry name" value="Urease, subunit C, domain 1"/>
    <property type="match status" value="1"/>
</dbReference>
<dbReference type="AlphaFoldDB" id="A0A1N6NXY8"/>
<dbReference type="RefSeq" id="WP_076460736.1">
    <property type="nucleotide sequence ID" value="NZ_FTMN01000001.1"/>
</dbReference>
<dbReference type="STRING" id="49186.SAMN05421647_101630"/>
<keyword evidence="2" id="KW-0378">Hydrolase</keyword>
<comment type="similarity">
    <text evidence="1">Belongs to the metallo-dependent hydrolases superfamily. ATZ/TRZ family.</text>
</comment>
<dbReference type="Proteomes" id="UP000186895">
    <property type="component" value="Unassembled WGS sequence"/>
</dbReference>
<proteinExistence type="inferred from homology"/>
<dbReference type="SUPFAM" id="SSF51556">
    <property type="entry name" value="Metallo-dependent hydrolases"/>
    <property type="match status" value="1"/>
</dbReference>
<evidence type="ECO:0000313" key="5">
    <source>
        <dbReference type="Proteomes" id="UP000186895"/>
    </source>
</evidence>
<dbReference type="CDD" id="cd01298">
    <property type="entry name" value="ATZ_TRZ_like"/>
    <property type="match status" value="1"/>
</dbReference>
<dbReference type="PANTHER" id="PTHR43794">
    <property type="entry name" value="AMINOHYDROLASE SSNA-RELATED"/>
    <property type="match status" value="1"/>
</dbReference>
<reference evidence="4 5" key="1">
    <citation type="submission" date="2017-01" db="EMBL/GenBank/DDBJ databases">
        <authorList>
            <person name="Mah S.A."/>
            <person name="Swanson W.J."/>
            <person name="Moy G.W."/>
            <person name="Vacquier V.D."/>
        </authorList>
    </citation>
    <scope>NUCLEOTIDE SEQUENCE [LARGE SCALE GENOMIC DNA]</scope>
    <source>
        <strain evidence="4 5">DSM 7027</strain>
    </source>
</reference>
<dbReference type="SUPFAM" id="SSF51338">
    <property type="entry name" value="Composite domain of metallo-dependent hydrolases"/>
    <property type="match status" value="1"/>
</dbReference>
<organism evidence="4 5">
    <name type="scientific">Marinobacterium stanieri</name>
    <dbReference type="NCBI Taxonomy" id="49186"/>
    <lineage>
        <taxon>Bacteria</taxon>
        <taxon>Pseudomonadati</taxon>
        <taxon>Pseudomonadota</taxon>
        <taxon>Gammaproteobacteria</taxon>
        <taxon>Oceanospirillales</taxon>
        <taxon>Oceanospirillaceae</taxon>
        <taxon>Marinobacterium</taxon>
    </lineage>
</organism>
<dbReference type="InterPro" id="IPR050287">
    <property type="entry name" value="MTA/SAH_deaminase"/>
</dbReference>
<evidence type="ECO:0000259" key="3">
    <source>
        <dbReference type="Pfam" id="PF01979"/>
    </source>
</evidence>
<evidence type="ECO:0000256" key="2">
    <source>
        <dbReference type="ARBA" id="ARBA00022801"/>
    </source>
</evidence>
<dbReference type="EMBL" id="FTMN01000001">
    <property type="protein sequence ID" value="SIP96867.1"/>
    <property type="molecule type" value="Genomic_DNA"/>
</dbReference>
<dbReference type="PANTHER" id="PTHR43794:SF11">
    <property type="entry name" value="AMIDOHYDROLASE-RELATED DOMAIN-CONTAINING PROTEIN"/>
    <property type="match status" value="1"/>
</dbReference>
<evidence type="ECO:0000256" key="1">
    <source>
        <dbReference type="ARBA" id="ARBA00006745"/>
    </source>
</evidence>
<dbReference type="Gene3D" id="3.20.20.140">
    <property type="entry name" value="Metal-dependent hydrolases"/>
    <property type="match status" value="1"/>
</dbReference>
<gene>
    <name evidence="4" type="ORF">SAMN05421647_101630</name>
</gene>
<dbReference type="Pfam" id="PF01979">
    <property type="entry name" value="Amidohydro_1"/>
    <property type="match status" value="1"/>
</dbReference>
<feature type="domain" description="Amidohydrolase-related" evidence="3">
    <location>
        <begin position="52"/>
        <end position="422"/>
    </location>
</feature>
<evidence type="ECO:0000313" key="4">
    <source>
        <dbReference type="EMBL" id="SIP96867.1"/>
    </source>
</evidence>
<dbReference type="InterPro" id="IPR032466">
    <property type="entry name" value="Metal_Hydrolase"/>
</dbReference>
<dbReference type="GO" id="GO:0016810">
    <property type="term" value="F:hydrolase activity, acting on carbon-nitrogen (but not peptide) bonds"/>
    <property type="evidence" value="ECO:0007669"/>
    <property type="project" value="InterPro"/>
</dbReference>
<sequence>MRYLIRNAEAILAQGISSSATDLRIADGIITEIGQGLLPQEGEQQVDASRSVIYPGFINTHHHLAQSALKGIPAGINQGLGEWLASVPYRFWPHIDPELMLAAAKMGLAEQLRSGATTCADHHYLYHLNSSMEMEDVLWQAADELGMRLVLCRGGATVQGSHKGLAKAGVKPETLELMLQRLEQTRSRYHQAESNAMRRLVVSPTSLVHSITAEDLKQVAAYARSHDLKLHSHLLEVGFDEQQAQALHGCTAVEYAQRCDWLGEDVWFAHLVQATEQDIQLLSETGTGIAHCPTSNCRLGSGIAPVVAMEKAGMPVTLGVDGSASAESGSVLQEANLAWLIHRTQQGPDATRLETVLEWASDNAAKMLGLDALGALAVGKAADLVIYDLNDYRFAGVHDRQWAPLMCGEPMRIKASFVNGRQVVEGGEVSGLDTEALQQDVIEGIQRLYKKVDA</sequence>
<dbReference type="InterPro" id="IPR011059">
    <property type="entry name" value="Metal-dep_hydrolase_composite"/>
</dbReference>
<dbReference type="NCBIfam" id="NF009059">
    <property type="entry name" value="PRK12393.1"/>
    <property type="match status" value="1"/>
</dbReference>